<dbReference type="Proteomes" id="UP001054902">
    <property type="component" value="Unassembled WGS sequence"/>
</dbReference>
<evidence type="ECO:0000313" key="2">
    <source>
        <dbReference type="EMBL" id="GFH46506.1"/>
    </source>
</evidence>
<evidence type="ECO:0000256" key="1">
    <source>
        <dbReference type="SAM" id="Coils"/>
    </source>
</evidence>
<keyword evidence="1" id="KW-0175">Coiled coil</keyword>
<name>A0AAD3CKF0_9STRA</name>
<feature type="coiled-coil region" evidence="1">
    <location>
        <begin position="1"/>
        <end position="28"/>
    </location>
</feature>
<comment type="caution">
    <text evidence="2">The sequence shown here is derived from an EMBL/GenBank/DDBJ whole genome shotgun (WGS) entry which is preliminary data.</text>
</comment>
<evidence type="ECO:0000313" key="3">
    <source>
        <dbReference type="Proteomes" id="UP001054902"/>
    </source>
</evidence>
<accession>A0AAD3CKF0</accession>
<dbReference type="EMBL" id="BLLK01000022">
    <property type="protein sequence ID" value="GFH46506.1"/>
    <property type="molecule type" value="Genomic_DNA"/>
</dbReference>
<dbReference type="AlphaFoldDB" id="A0AAD3CKF0"/>
<proteinExistence type="predicted"/>
<organism evidence="2 3">
    <name type="scientific">Chaetoceros tenuissimus</name>
    <dbReference type="NCBI Taxonomy" id="426638"/>
    <lineage>
        <taxon>Eukaryota</taxon>
        <taxon>Sar</taxon>
        <taxon>Stramenopiles</taxon>
        <taxon>Ochrophyta</taxon>
        <taxon>Bacillariophyta</taxon>
        <taxon>Coscinodiscophyceae</taxon>
        <taxon>Chaetocerotophycidae</taxon>
        <taxon>Chaetocerotales</taxon>
        <taxon>Chaetocerotaceae</taxon>
        <taxon>Chaetoceros</taxon>
    </lineage>
</organism>
<protein>
    <submittedName>
        <fullName evidence="2">Uncharacterized protein</fullName>
    </submittedName>
</protein>
<keyword evidence="3" id="KW-1185">Reference proteome</keyword>
<sequence length="379" mass="43521">MTSLAQELRDLKSQLQIVEEIRSEWEKDKEWEEGMTDLVKDTKTKLVELFGQSLHRLERFDPGERAVEKVVKKIPSCLSFVIRGTRLPIQSAASSFYVSYENLSSVKYIPLLAREGVKHNVGGEGMRGGLLCGDVLHDLVCSSHPEHPKEKDRICVDVFEQLKKEGLLMKEDIRNHDLIYLSGAMDGLENFEPVLEVLLEKYPNQAGYLFQKNNAGITAFEELEENAIEEEIMQSINSILSPKCSFPILHHALVAVPKYRDLFQNWFPWAYSLKDHNGRSLHQAVLAADGNCVKDNISIFASMSDDQIRTKDPVNTLYPFAAVASGEEGDLQKCFYLLRRQPCVLDPWSTVVRHHDNPRNKRRERDHLRYYRSIAQYQK</sequence>
<reference evidence="2 3" key="1">
    <citation type="journal article" date="2021" name="Sci. Rep.">
        <title>The genome of the diatom Chaetoceros tenuissimus carries an ancient integrated fragment of an extant virus.</title>
        <authorList>
            <person name="Hongo Y."/>
            <person name="Kimura K."/>
            <person name="Takaki Y."/>
            <person name="Yoshida Y."/>
            <person name="Baba S."/>
            <person name="Kobayashi G."/>
            <person name="Nagasaki K."/>
            <person name="Hano T."/>
            <person name="Tomaru Y."/>
        </authorList>
    </citation>
    <scope>NUCLEOTIDE SEQUENCE [LARGE SCALE GENOMIC DNA]</scope>
    <source>
        <strain evidence="2 3">NIES-3715</strain>
    </source>
</reference>
<gene>
    <name evidence="2" type="ORF">CTEN210_02980</name>
</gene>